<accession>A0AAW2KCW6</accession>
<gene>
    <name evidence="1" type="ORF">Sangu_2498600</name>
</gene>
<reference evidence="1" key="1">
    <citation type="submission" date="2020-06" db="EMBL/GenBank/DDBJ databases">
        <authorList>
            <person name="Li T."/>
            <person name="Hu X."/>
            <person name="Zhang T."/>
            <person name="Song X."/>
            <person name="Zhang H."/>
            <person name="Dai N."/>
            <person name="Sheng W."/>
            <person name="Hou X."/>
            <person name="Wei L."/>
        </authorList>
    </citation>
    <scope>NUCLEOTIDE SEQUENCE</scope>
    <source>
        <strain evidence="1">G01</strain>
        <tissue evidence="1">Leaf</tissue>
    </source>
</reference>
<name>A0AAW2KCW6_9LAMI</name>
<dbReference type="InterPro" id="IPR043502">
    <property type="entry name" value="DNA/RNA_pol_sf"/>
</dbReference>
<proteinExistence type="predicted"/>
<organism evidence="1">
    <name type="scientific">Sesamum angustifolium</name>
    <dbReference type="NCBI Taxonomy" id="2727405"/>
    <lineage>
        <taxon>Eukaryota</taxon>
        <taxon>Viridiplantae</taxon>
        <taxon>Streptophyta</taxon>
        <taxon>Embryophyta</taxon>
        <taxon>Tracheophyta</taxon>
        <taxon>Spermatophyta</taxon>
        <taxon>Magnoliopsida</taxon>
        <taxon>eudicotyledons</taxon>
        <taxon>Gunneridae</taxon>
        <taxon>Pentapetalae</taxon>
        <taxon>asterids</taxon>
        <taxon>lamiids</taxon>
        <taxon>Lamiales</taxon>
        <taxon>Pedaliaceae</taxon>
        <taxon>Sesamum</taxon>
    </lineage>
</organism>
<protein>
    <submittedName>
        <fullName evidence="1">Uncharacterized protein</fullName>
    </submittedName>
</protein>
<evidence type="ECO:0000313" key="1">
    <source>
        <dbReference type="EMBL" id="KAL0304709.1"/>
    </source>
</evidence>
<sequence length="105" mass="11647">MVTQKSIEANLLNIRATLDIEALTNVNEVQRLTGKIVALSHSISKAAEKALPFFKTLSKAKNFEWDTVVNRPLKNSMSIWQGPPIGKTFAKGYPLPLSFFLSLNS</sequence>
<dbReference type="AlphaFoldDB" id="A0AAW2KCW6"/>
<reference evidence="1" key="2">
    <citation type="journal article" date="2024" name="Plant">
        <title>Genomic evolution and insights into agronomic trait innovations of Sesamum species.</title>
        <authorList>
            <person name="Miao H."/>
            <person name="Wang L."/>
            <person name="Qu L."/>
            <person name="Liu H."/>
            <person name="Sun Y."/>
            <person name="Le M."/>
            <person name="Wang Q."/>
            <person name="Wei S."/>
            <person name="Zheng Y."/>
            <person name="Lin W."/>
            <person name="Duan Y."/>
            <person name="Cao H."/>
            <person name="Xiong S."/>
            <person name="Wang X."/>
            <person name="Wei L."/>
            <person name="Li C."/>
            <person name="Ma Q."/>
            <person name="Ju M."/>
            <person name="Zhao R."/>
            <person name="Li G."/>
            <person name="Mu C."/>
            <person name="Tian Q."/>
            <person name="Mei H."/>
            <person name="Zhang T."/>
            <person name="Gao T."/>
            <person name="Zhang H."/>
        </authorList>
    </citation>
    <scope>NUCLEOTIDE SEQUENCE</scope>
    <source>
        <strain evidence="1">G01</strain>
    </source>
</reference>
<comment type="caution">
    <text evidence="1">The sequence shown here is derived from an EMBL/GenBank/DDBJ whole genome shotgun (WGS) entry which is preliminary data.</text>
</comment>
<dbReference type="EMBL" id="JACGWK010000192">
    <property type="protein sequence ID" value="KAL0304709.1"/>
    <property type="molecule type" value="Genomic_DNA"/>
</dbReference>
<dbReference type="SUPFAM" id="SSF56672">
    <property type="entry name" value="DNA/RNA polymerases"/>
    <property type="match status" value="1"/>
</dbReference>